<protein>
    <submittedName>
        <fullName evidence="1">OLC1v1034812C1</fullName>
    </submittedName>
</protein>
<accession>A0AAV1CUI2</accession>
<sequence length="89" mass="9426">MTITAIAAATPPRPPYSGTPCTAVSVAQPPRPGQSTPIPHLMLLHHPPPLSLPHYCSRPIHPSSAPPLPLALRHLSTTDFASPATFVRN</sequence>
<evidence type="ECO:0000313" key="2">
    <source>
        <dbReference type="Proteomes" id="UP001161247"/>
    </source>
</evidence>
<evidence type="ECO:0000313" key="1">
    <source>
        <dbReference type="EMBL" id="CAI9098203.1"/>
    </source>
</evidence>
<dbReference type="EMBL" id="OX459120">
    <property type="protein sequence ID" value="CAI9098203.1"/>
    <property type="molecule type" value="Genomic_DNA"/>
</dbReference>
<keyword evidence="2" id="KW-1185">Reference proteome</keyword>
<reference evidence="1" key="1">
    <citation type="submission" date="2023-03" db="EMBL/GenBank/DDBJ databases">
        <authorList>
            <person name="Julca I."/>
        </authorList>
    </citation>
    <scope>NUCLEOTIDE SEQUENCE</scope>
</reference>
<organism evidence="1 2">
    <name type="scientific">Oldenlandia corymbosa var. corymbosa</name>
    <dbReference type="NCBI Taxonomy" id="529605"/>
    <lineage>
        <taxon>Eukaryota</taxon>
        <taxon>Viridiplantae</taxon>
        <taxon>Streptophyta</taxon>
        <taxon>Embryophyta</taxon>
        <taxon>Tracheophyta</taxon>
        <taxon>Spermatophyta</taxon>
        <taxon>Magnoliopsida</taxon>
        <taxon>eudicotyledons</taxon>
        <taxon>Gunneridae</taxon>
        <taxon>Pentapetalae</taxon>
        <taxon>asterids</taxon>
        <taxon>lamiids</taxon>
        <taxon>Gentianales</taxon>
        <taxon>Rubiaceae</taxon>
        <taxon>Rubioideae</taxon>
        <taxon>Spermacoceae</taxon>
        <taxon>Hedyotis-Oldenlandia complex</taxon>
        <taxon>Oldenlandia</taxon>
    </lineage>
</organism>
<gene>
    <name evidence="1" type="ORF">OLC1_LOCUS8479</name>
</gene>
<proteinExistence type="predicted"/>
<dbReference type="AlphaFoldDB" id="A0AAV1CUI2"/>
<name>A0AAV1CUI2_OLDCO</name>
<dbReference type="Proteomes" id="UP001161247">
    <property type="component" value="Chromosome 3"/>
</dbReference>